<reference evidence="2" key="1">
    <citation type="submission" date="2018-06" db="EMBL/GenBank/DDBJ databases">
        <authorList>
            <consortium name="Pathogen Informatics"/>
        </authorList>
    </citation>
    <scope>NUCLEOTIDE SEQUENCE [LARGE SCALE GENOMIC DNA]</scope>
    <source>
        <strain evidence="2">NCTC10135</strain>
    </source>
</reference>
<evidence type="ECO:0000313" key="1">
    <source>
        <dbReference type="EMBL" id="SYV89584.1"/>
    </source>
</evidence>
<evidence type="ECO:0000313" key="2">
    <source>
        <dbReference type="Proteomes" id="UP000259864"/>
    </source>
</evidence>
<dbReference type="InterPro" id="IPR017850">
    <property type="entry name" value="Alkaline_phosphatase_core_sf"/>
</dbReference>
<dbReference type="AlphaFoldDB" id="A0A3B0P8H9"/>
<sequence>MFICSDKKIKLQNGSLSDVAPTILDYLDFEIPNEMNGKSLLQNN</sequence>
<dbReference type="GO" id="GO:0016853">
    <property type="term" value="F:isomerase activity"/>
    <property type="evidence" value="ECO:0007669"/>
    <property type="project" value="UniProtKB-KW"/>
</dbReference>
<proteinExistence type="predicted"/>
<dbReference type="SUPFAM" id="SSF53649">
    <property type="entry name" value="Alkaline phosphatase-like"/>
    <property type="match status" value="1"/>
</dbReference>
<dbReference type="KEGG" id="mala:NCTC10135_00074"/>
<protein>
    <submittedName>
        <fullName evidence="1">Phosphoglycerate mutase</fullName>
        <ecNumber evidence="1">5.4.2.1</ecNumber>
    </submittedName>
</protein>
<dbReference type="Proteomes" id="UP000259864">
    <property type="component" value="Chromosome 1"/>
</dbReference>
<accession>A0A3B0P8H9</accession>
<dbReference type="EC" id="5.4.2.1" evidence="1"/>
<keyword evidence="1" id="KW-0413">Isomerase</keyword>
<gene>
    <name evidence="1" type="primary">pgam</name>
    <name evidence="1" type="ORF">NCTC10135_00074</name>
</gene>
<organism evidence="1 2">
    <name type="scientific">Metamycoplasma alkalescens</name>
    <dbReference type="NCBI Taxonomy" id="45363"/>
    <lineage>
        <taxon>Bacteria</taxon>
        <taxon>Bacillati</taxon>
        <taxon>Mycoplasmatota</taxon>
        <taxon>Mycoplasmoidales</taxon>
        <taxon>Metamycoplasmataceae</taxon>
        <taxon>Metamycoplasma</taxon>
    </lineage>
</organism>
<dbReference type="EMBL" id="LS991949">
    <property type="protein sequence ID" value="SYV89584.1"/>
    <property type="molecule type" value="Genomic_DNA"/>
</dbReference>
<dbReference type="Gene3D" id="3.40.720.10">
    <property type="entry name" value="Alkaline Phosphatase, subunit A"/>
    <property type="match status" value="1"/>
</dbReference>
<name>A0A3B0P8H9_9BACT</name>